<protein>
    <submittedName>
        <fullName evidence="15">Sodium-coupled monocarboxylate transporter 2</fullName>
    </submittedName>
</protein>
<feature type="transmembrane region" description="Helical" evidence="12">
    <location>
        <begin position="394"/>
        <end position="417"/>
    </location>
</feature>
<dbReference type="InterPro" id="IPR051163">
    <property type="entry name" value="Sodium:Solute_Symporter_SSF"/>
</dbReference>
<evidence type="ECO:0000256" key="2">
    <source>
        <dbReference type="ARBA" id="ARBA00006434"/>
    </source>
</evidence>
<keyword evidence="4" id="KW-1003">Cell membrane</keyword>
<dbReference type="PROSITE" id="PS50283">
    <property type="entry name" value="NA_SOLUT_SYMP_3"/>
    <property type="match status" value="1"/>
</dbReference>
<keyword evidence="14" id="KW-1185">Reference proteome</keyword>
<evidence type="ECO:0000313" key="14">
    <source>
        <dbReference type="Proteomes" id="UP000272942"/>
    </source>
</evidence>
<dbReference type="WBParaSite" id="ECPE_0000460901-mRNA-1">
    <property type="protein sequence ID" value="ECPE_0000460901-mRNA-1"/>
    <property type="gene ID" value="ECPE_0000460901"/>
</dbReference>
<comment type="subcellular location">
    <subcellularLocation>
        <location evidence="1">Cell membrane</location>
        <topology evidence="1">Multi-pass membrane protein</topology>
    </subcellularLocation>
</comment>
<feature type="transmembrane region" description="Helical" evidence="12">
    <location>
        <begin position="232"/>
        <end position="254"/>
    </location>
</feature>
<dbReference type="InterPro" id="IPR038377">
    <property type="entry name" value="Na/Glc_symporter_sf"/>
</dbReference>
<feature type="transmembrane region" description="Helical" evidence="12">
    <location>
        <begin position="192"/>
        <end position="211"/>
    </location>
</feature>
<evidence type="ECO:0000256" key="8">
    <source>
        <dbReference type="ARBA" id="ARBA00023065"/>
    </source>
</evidence>
<dbReference type="Proteomes" id="UP000272942">
    <property type="component" value="Unassembled WGS sequence"/>
</dbReference>
<evidence type="ECO:0000256" key="12">
    <source>
        <dbReference type="SAM" id="Phobius"/>
    </source>
</evidence>
<evidence type="ECO:0000256" key="6">
    <source>
        <dbReference type="ARBA" id="ARBA00022989"/>
    </source>
</evidence>
<keyword evidence="5 12" id="KW-0812">Transmembrane</keyword>
<feature type="region of interest" description="Disordered" evidence="11">
    <location>
        <begin position="519"/>
        <end position="551"/>
    </location>
</feature>
<dbReference type="GO" id="GO:0005886">
    <property type="term" value="C:plasma membrane"/>
    <property type="evidence" value="ECO:0007669"/>
    <property type="project" value="UniProtKB-SubCell"/>
</dbReference>
<dbReference type="PANTHER" id="PTHR42985:SF40">
    <property type="entry name" value="LD47995P-RELATED"/>
    <property type="match status" value="1"/>
</dbReference>
<feature type="transmembrane region" description="Helical" evidence="12">
    <location>
        <begin position="340"/>
        <end position="361"/>
    </location>
</feature>
<evidence type="ECO:0000256" key="7">
    <source>
        <dbReference type="ARBA" id="ARBA00023053"/>
    </source>
</evidence>
<evidence type="ECO:0000256" key="11">
    <source>
        <dbReference type="SAM" id="MobiDB-lite"/>
    </source>
</evidence>
<accession>A0A183ACB2</accession>
<evidence type="ECO:0000313" key="15">
    <source>
        <dbReference type="WBParaSite" id="ECPE_0000460901-mRNA-1"/>
    </source>
</evidence>
<feature type="transmembrane region" description="Helical" evidence="12">
    <location>
        <begin position="138"/>
        <end position="160"/>
    </location>
</feature>
<organism evidence="15">
    <name type="scientific">Echinostoma caproni</name>
    <dbReference type="NCBI Taxonomy" id="27848"/>
    <lineage>
        <taxon>Eukaryota</taxon>
        <taxon>Metazoa</taxon>
        <taxon>Spiralia</taxon>
        <taxon>Lophotrochozoa</taxon>
        <taxon>Platyhelminthes</taxon>
        <taxon>Trematoda</taxon>
        <taxon>Digenea</taxon>
        <taxon>Plagiorchiida</taxon>
        <taxon>Echinostomata</taxon>
        <taxon>Echinostomatoidea</taxon>
        <taxon>Echinostomatidae</taxon>
        <taxon>Echinostoma</taxon>
    </lineage>
</organism>
<keyword evidence="6 12" id="KW-1133">Transmembrane helix</keyword>
<dbReference type="AlphaFoldDB" id="A0A183ACB2"/>
<feature type="transmembrane region" description="Helical" evidence="12">
    <location>
        <begin position="367"/>
        <end position="387"/>
    </location>
</feature>
<dbReference type="InterPro" id="IPR001734">
    <property type="entry name" value="Na/solute_symporter"/>
</dbReference>
<evidence type="ECO:0000256" key="1">
    <source>
        <dbReference type="ARBA" id="ARBA00004651"/>
    </source>
</evidence>
<keyword evidence="9 12" id="KW-0472">Membrane</keyword>
<feature type="transmembrane region" description="Helical" evidence="12">
    <location>
        <begin position="15"/>
        <end position="33"/>
    </location>
</feature>
<dbReference type="PANTHER" id="PTHR42985">
    <property type="entry name" value="SODIUM-COUPLED MONOCARBOXYLATE TRANSPORTER"/>
    <property type="match status" value="1"/>
</dbReference>
<evidence type="ECO:0000256" key="9">
    <source>
        <dbReference type="ARBA" id="ARBA00023136"/>
    </source>
</evidence>
<comment type="similarity">
    <text evidence="2">Belongs to the sodium:solute symporter (SSF) (TC 2.A.21) family.</text>
</comment>
<dbReference type="OrthoDB" id="6132759at2759"/>
<evidence type="ECO:0000256" key="5">
    <source>
        <dbReference type="ARBA" id="ARBA00022692"/>
    </source>
</evidence>
<evidence type="ECO:0000256" key="3">
    <source>
        <dbReference type="ARBA" id="ARBA00022448"/>
    </source>
</evidence>
<dbReference type="EMBL" id="UZAN01041453">
    <property type="protein sequence ID" value="VDP73068.1"/>
    <property type="molecule type" value="Genomic_DNA"/>
</dbReference>
<keyword evidence="10" id="KW-0739">Sodium transport</keyword>
<reference evidence="15" key="1">
    <citation type="submission" date="2016-06" db="UniProtKB">
        <authorList>
            <consortium name="WormBaseParasite"/>
        </authorList>
    </citation>
    <scope>IDENTIFICATION</scope>
</reference>
<feature type="compositionally biased region" description="Basic and acidic residues" evidence="11">
    <location>
        <begin position="519"/>
        <end position="531"/>
    </location>
</feature>
<keyword evidence="7" id="KW-0915">Sodium</keyword>
<feature type="transmembrane region" description="Helical" evidence="12">
    <location>
        <begin position="274"/>
        <end position="297"/>
    </location>
</feature>
<evidence type="ECO:0000256" key="10">
    <source>
        <dbReference type="ARBA" id="ARBA00023201"/>
    </source>
</evidence>
<feature type="transmembrane region" description="Helical" evidence="12">
    <location>
        <begin position="463"/>
        <end position="483"/>
    </location>
</feature>
<reference evidence="13 14" key="2">
    <citation type="submission" date="2018-11" db="EMBL/GenBank/DDBJ databases">
        <authorList>
            <consortium name="Pathogen Informatics"/>
        </authorList>
    </citation>
    <scope>NUCLEOTIDE SEQUENCE [LARGE SCALE GENOMIC DNA]</scope>
    <source>
        <strain evidence="13 14">Egypt</strain>
    </source>
</reference>
<dbReference type="GO" id="GO:0015293">
    <property type="term" value="F:symporter activity"/>
    <property type="evidence" value="ECO:0007669"/>
    <property type="project" value="TreeGrafter"/>
</dbReference>
<feature type="transmembrane region" description="Helical" evidence="12">
    <location>
        <begin position="100"/>
        <end position="118"/>
    </location>
</feature>
<keyword evidence="8" id="KW-0406">Ion transport</keyword>
<gene>
    <name evidence="13" type="ORF">ECPE_LOCUS4597</name>
</gene>
<dbReference type="GO" id="GO:0006814">
    <property type="term" value="P:sodium ion transport"/>
    <property type="evidence" value="ECO:0007669"/>
    <property type="project" value="UniProtKB-KW"/>
</dbReference>
<keyword evidence="3" id="KW-0813">Transport</keyword>
<sequence length="551" mass="61320">MFVKNESMVLSWPDYILYVGVLIVYATFRVFVYSQPFIRRRLKWFTTDTSRWSLDENEMNMFARVEDKQPSASLGTTTLLLFMIVYTVATETYGNGTQLFYLIIAHLLASAFMAHLYMPLFHELEINNIHESCFRLALWANVTQVILGMIGPMLVLIFGVKHVGGSGTMWDKIKQGGLVNFDNFNGSPFTEYSFFTVVVGGLGVLLSILAINPIEIEQYSSTIYQKNAKIGIYTRSFITWIFYLILCICGFVGYNALFGCNPLRVELTSHLDQMLAITTVILGTNAVALKGFLLGVLTTVSFSALTTLANSAGTMLARDVIASTVKLNVSRYTPGGLSRWIAFALCLLCIPIAFGLLMIPTSLFRSSVTFAGVFGGPLFTVVCLGMFLPWISNLGAVCGLLVSQVCGLGLLGLKLYAYTAPGRETVYYESIDTCEAIFPIHINPENITLIPQDDQMAFLDFSFMYIPAVCFFIGLIFALLMSIPSQFNANKIIDEQYFAWPSRRLFKLGGSSNSNLVSDSHDEKFKEKDSNDPAWSASTLHRAPSTLSRWD</sequence>
<dbReference type="Gene3D" id="1.20.1730.10">
    <property type="entry name" value="Sodium/glucose cotransporter"/>
    <property type="match status" value="1"/>
</dbReference>
<evidence type="ECO:0000256" key="4">
    <source>
        <dbReference type="ARBA" id="ARBA00022475"/>
    </source>
</evidence>
<name>A0A183ACB2_9TREM</name>
<proteinExistence type="inferred from homology"/>
<feature type="transmembrane region" description="Helical" evidence="12">
    <location>
        <begin position="71"/>
        <end position="88"/>
    </location>
</feature>
<evidence type="ECO:0000313" key="13">
    <source>
        <dbReference type="EMBL" id="VDP73068.1"/>
    </source>
</evidence>